<dbReference type="AlphaFoldDB" id="A0A8U7NP63"/>
<reference evidence="5" key="1">
    <citation type="submission" date="2019-10" db="EMBL/GenBank/DDBJ databases">
        <title>Corvus moneduloides (New Caledonian crow) genome, bCorMon1, primary haplotype.</title>
        <authorList>
            <person name="Rutz C."/>
            <person name="Fungtammasan C."/>
            <person name="Mountcastle J."/>
            <person name="Formenti G."/>
            <person name="Chow W."/>
            <person name="Howe K."/>
            <person name="Steele M.P."/>
            <person name="Fernandes J."/>
            <person name="Gilbert M.T.P."/>
            <person name="Fedrigo O."/>
            <person name="Jarvis E.D."/>
            <person name="Gemmell N."/>
        </authorList>
    </citation>
    <scope>NUCLEOTIDE SEQUENCE [LARGE SCALE GENOMIC DNA]</scope>
</reference>
<dbReference type="InterPro" id="IPR051594">
    <property type="entry name" value="KRIT1/FRMD8"/>
</dbReference>
<dbReference type="Ensembl" id="ENSCMUT00000033590.1">
    <property type="protein sequence ID" value="ENSCMUP00000034062.1"/>
    <property type="gene ID" value="ENSCMUG00000018017.1"/>
</dbReference>
<protein>
    <recommendedName>
        <fullName evidence="1">FERM domain-containing protein 8</fullName>
    </recommendedName>
</protein>
<dbReference type="InterPro" id="IPR035963">
    <property type="entry name" value="FERM_2"/>
</dbReference>
<reference evidence="4" key="2">
    <citation type="submission" date="2025-08" db="UniProtKB">
        <authorList>
            <consortium name="Ensembl"/>
        </authorList>
    </citation>
    <scope>IDENTIFICATION</scope>
</reference>
<accession>A0A8U7NP63</accession>
<evidence type="ECO:0000259" key="3">
    <source>
        <dbReference type="PROSITE" id="PS50057"/>
    </source>
</evidence>
<feature type="domain" description="FERM" evidence="3">
    <location>
        <begin position="134"/>
        <end position="442"/>
    </location>
</feature>
<dbReference type="PANTHER" id="PTHR13283:SF10">
    <property type="entry name" value="FERM DOMAIN-CONTAINING PROTEIN 8"/>
    <property type="match status" value="1"/>
</dbReference>
<dbReference type="InterPro" id="IPR014352">
    <property type="entry name" value="FERM/acyl-CoA-bd_prot_sf"/>
</dbReference>
<evidence type="ECO:0000313" key="5">
    <source>
        <dbReference type="Proteomes" id="UP000694553"/>
    </source>
</evidence>
<dbReference type="CDD" id="cd14473">
    <property type="entry name" value="FERM_B-lobe"/>
    <property type="match status" value="1"/>
</dbReference>
<feature type="compositionally biased region" description="Basic and acidic residues" evidence="2">
    <location>
        <begin position="405"/>
        <end position="415"/>
    </location>
</feature>
<dbReference type="GO" id="GO:0005886">
    <property type="term" value="C:plasma membrane"/>
    <property type="evidence" value="ECO:0007669"/>
    <property type="project" value="TreeGrafter"/>
</dbReference>
<evidence type="ECO:0000256" key="1">
    <source>
        <dbReference type="ARBA" id="ARBA00039547"/>
    </source>
</evidence>
<feature type="region of interest" description="Disordered" evidence="2">
    <location>
        <begin position="359"/>
        <end position="442"/>
    </location>
</feature>
<evidence type="ECO:0000313" key="4">
    <source>
        <dbReference type="Ensembl" id="ENSCMUP00000034062.1"/>
    </source>
</evidence>
<name>A0A8U7NP63_CORMO</name>
<dbReference type="SUPFAM" id="SSF47031">
    <property type="entry name" value="Second domain of FERM"/>
    <property type="match status" value="1"/>
</dbReference>
<dbReference type="PANTHER" id="PTHR13283">
    <property type="entry name" value="KREV INTERACTION TRAPPED 1-RELATED"/>
    <property type="match status" value="1"/>
</dbReference>
<evidence type="ECO:0000256" key="2">
    <source>
        <dbReference type="SAM" id="MobiDB-lite"/>
    </source>
</evidence>
<dbReference type="Pfam" id="PF00373">
    <property type="entry name" value="FERM_M"/>
    <property type="match status" value="1"/>
</dbReference>
<sequence length="442" mass="47074">FRVWPWDPPPPPGGWGAWGALGAVRPPREGVGCFGGWSGGACGCGTPVSPLGLSGGVSVCGWGWGSRVGLGVPGSGGVSLPPPPAVLYLPDTTARCVLGWSLWVCHSGGGCGAVWRSRGFLRGSRGVAQPPRCPPALLYLPDGSALPLPLEPPPGPTAAELLRRLQGALRLPPAAGDALALWLGSELLEVQLKPRHRPLRLVRHWPELLLRFSLGSPAAIAQDEPCLQLRRNVFFPKSRELELQEEELLRLLYEEAREQLQGGRYPVDPPEAAELGGLSCRLRLGPFEPGRHTELSLRPLLGELLPPGPPARWGALFRRSREPGPAQRLLEAFARAPGPEAPPCRIVPRLSCAAATPCPATGEGGGGRDPDQRPLWDTPTGHLSGTTSVGHPQTLSEPPKGPAPDLRDTPRHHPDPQGNAQVKEEHLRSPGNPKRTPRAPPP</sequence>
<dbReference type="PROSITE" id="PS50057">
    <property type="entry name" value="FERM_3"/>
    <property type="match status" value="1"/>
</dbReference>
<dbReference type="InterPro" id="IPR019748">
    <property type="entry name" value="FERM_central"/>
</dbReference>
<dbReference type="GO" id="GO:0090090">
    <property type="term" value="P:negative regulation of canonical Wnt signaling pathway"/>
    <property type="evidence" value="ECO:0007669"/>
    <property type="project" value="TreeGrafter"/>
</dbReference>
<keyword evidence="5" id="KW-1185">Reference proteome</keyword>
<dbReference type="Gene3D" id="3.10.20.90">
    <property type="entry name" value="Phosphatidylinositol 3-kinase Catalytic Subunit, Chain A, domain 1"/>
    <property type="match status" value="1"/>
</dbReference>
<feature type="compositionally biased region" description="Polar residues" evidence="2">
    <location>
        <begin position="381"/>
        <end position="396"/>
    </location>
</feature>
<reference evidence="4" key="3">
    <citation type="submission" date="2025-09" db="UniProtKB">
        <authorList>
            <consortium name="Ensembl"/>
        </authorList>
    </citation>
    <scope>IDENTIFICATION</scope>
</reference>
<dbReference type="Proteomes" id="UP000694553">
    <property type="component" value="Unassembled WGS sequence"/>
</dbReference>
<organism evidence="4 5">
    <name type="scientific">Corvus moneduloides</name>
    <name type="common">New Caledonian crow</name>
    <dbReference type="NCBI Taxonomy" id="1196302"/>
    <lineage>
        <taxon>Eukaryota</taxon>
        <taxon>Metazoa</taxon>
        <taxon>Chordata</taxon>
        <taxon>Craniata</taxon>
        <taxon>Vertebrata</taxon>
        <taxon>Euteleostomi</taxon>
        <taxon>Archelosauria</taxon>
        <taxon>Archosauria</taxon>
        <taxon>Dinosauria</taxon>
        <taxon>Saurischia</taxon>
        <taxon>Theropoda</taxon>
        <taxon>Coelurosauria</taxon>
        <taxon>Aves</taxon>
        <taxon>Neognathae</taxon>
        <taxon>Neoaves</taxon>
        <taxon>Telluraves</taxon>
        <taxon>Australaves</taxon>
        <taxon>Passeriformes</taxon>
        <taxon>Corvoidea</taxon>
        <taxon>Corvidae</taxon>
        <taxon>Corvus</taxon>
    </lineage>
</organism>
<dbReference type="InterPro" id="IPR000299">
    <property type="entry name" value="FERM_domain"/>
</dbReference>
<proteinExistence type="predicted"/>
<dbReference type="Gene3D" id="1.20.80.10">
    <property type="match status" value="1"/>
</dbReference>